<dbReference type="GO" id="GO:0000166">
    <property type="term" value="F:nucleotide binding"/>
    <property type="evidence" value="ECO:0007669"/>
    <property type="project" value="UniProtKB-KW"/>
</dbReference>
<keyword evidence="7 10" id="KW-0546">Nucleotide metabolism</keyword>
<keyword evidence="5 10" id="KW-0378">Hydrolase</keyword>
<dbReference type="Gene3D" id="3.90.950.10">
    <property type="match status" value="1"/>
</dbReference>
<comment type="cofactor">
    <cofactor evidence="10">
        <name>Mg(2+)</name>
        <dbReference type="ChEBI" id="CHEBI:18420"/>
    </cofactor>
    <text evidence="10">Binds 1 Mg(2+) ion per subunit.</text>
</comment>
<evidence type="ECO:0000256" key="2">
    <source>
        <dbReference type="ARBA" id="ARBA00011738"/>
    </source>
</evidence>
<comment type="catalytic activity">
    <reaction evidence="10">
        <text>ITP + H2O = IMP + diphosphate + H(+)</text>
        <dbReference type="Rhea" id="RHEA:29399"/>
        <dbReference type="ChEBI" id="CHEBI:15377"/>
        <dbReference type="ChEBI" id="CHEBI:15378"/>
        <dbReference type="ChEBI" id="CHEBI:33019"/>
        <dbReference type="ChEBI" id="CHEBI:58053"/>
        <dbReference type="ChEBI" id="CHEBI:61402"/>
        <dbReference type="EC" id="3.6.1.66"/>
    </reaction>
</comment>
<keyword evidence="4 10" id="KW-0547">Nucleotide-binding</keyword>
<dbReference type="NCBIfam" id="TIGR00042">
    <property type="entry name" value="RdgB/HAM1 family non-canonical purine NTP pyrophosphatase"/>
    <property type="match status" value="1"/>
</dbReference>
<dbReference type="GO" id="GO:0009117">
    <property type="term" value="P:nucleotide metabolic process"/>
    <property type="evidence" value="ECO:0007669"/>
    <property type="project" value="UniProtKB-KW"/>
</dbReference>
<comment type="catalytic activity">
    <reaction evidence="9 10">
        <text>XTP + H2O = XMP + diphosphate + H(+)</text>
        <dbReference type="Rhea" id="RHEA:28610"/>
        <dbReference type="ChEBI" id="CHEBI:15377"/>
        <dbReference type="ChEBI" id="CHEBI:15378"/>
        <dbReference type="ChEBI" id="CHEBI:33019"/>
        <dbReference type="ChEBI" id="CHEBI:57464"/>
        <dbReference type="ChEBI" id="CHEBI:61314"/>
        <dbReference type="EC" id="3.6.1.66"/>
    </reaction>
</comment>
<dbReference type="FunFam" id="3.90.950.10:FF:000001">
    <property type="entry name" value="dITP/XTP pyrophosphatase"/>
    <property type="match status" value="1"/>
</dbReference>
<evidence type="ECO:0000256" key="8">
    <source>
        <dbReference type="ARBA" id="ARBA00051875"/>
    </source>
</evidence>
<dbReference type="CDD" id="cd00515">
    <property type="entry name" value="HAM1"/>
    <property type="match status" value="1"/>
</dbReference>
<evidence type="ECO:0000256" key="11">
    <source>
        <dbReference type="RuleBase" id="RU003781"/>
    </source>
</evidence>
<protein>
    <recommendedName>
        <fullName evidence="10">dITP/XTP pyrophosphatase</fullName>
        <ecNumber evidence="10">3.6.1.66</ecNumber>
    </recommendedName>
    <alternativeName>
        <fullName evidence="10">Non-canonical purine NTP pyrophosphatase</fullName>
    </alternativeName>
    <alternativeName>
        <fullName evidence="10">Non-standard purine NTP pyrophosphatase</fullName>
    </alternativeName>
    <alternativeName>
        <fullName evidence="10">Nucleoside-triphosphate diphosphatase</fullName>
    </alternativeName>
    <alternativeName>
        <fullName evidence="10">Nucleoside-triphosphate pyrophosphatase</fullName>
        <shortName evidence="10">NTPase</shortName>
    </alternativeName>
</protein>
<dbReference type="SUPFAM" id="SSF52972">
    <property type="entry name" value="ITPase-like"/>
    <property type="match status" value="1"/>
</dbReference>
<accession>A0A1G5S0Z9</accession>
<comment type="caution">
    <text evidence="10">Lacks conserved residue(s) required for the propagation of feature annotation.</text>
</comment>
<evidence type="ECO:0000313" key="12">
    <source>
        <dbReference type="EMBL" id="SCZ80044.1"/>
    </source>
</evidence>
<feature type="binding site" evidence="10">
    <location>
        <begin position="9"/>
        <end position="14"/>
    </location>
    <ligand>
        <name>substrate</name>
    </ligand>
</feature>
<comment type="similarity">
    <text evidence="1 10 11">Belongs to the HAM1 NTPase family.</text>
</comment>
<evidence type="ECO:0000256" key="5">
    <source>
        <dbReference type="ARBA" id="ARBA00022801"/>
    </source>
</evidence>
<dbReference type="HAMAP" id="MF_01405">
    <property type="entry name" value="Non_canon_purine_NTPase"/>
    <property type="match status" value="1"/>
</dbReference>
<dbReference type="InterPro" id="IPR002637">
    <property type="entry name" value="RdgB/HAM1"/>
</dbReference>
<gene>
    <name evidence="12" type="ORF">SAMN02910350_02087</name>
</gene>
<feature type="binding site" evidence="10">
    <location>
        <begin position="155"/>
        <end position="158"/>
    </location>
    <ligand>
        <name>substrate</name>
    </ligand>
</feature>
<evidence type="ECO:0000256" key="9">
    <source>
        <dbReference type="ARBA" id="ARBA00052017"/>
    </source>
</evidence>
<dbReference type="EMBL" id="FMWK01000012">
    <property type="protein sequence ID" value="SCZ80044.1"/>
    <property type="molecule type" value="Genomic_DNA"/>
</dbReference>
<reference evidence="12 13" key="1">
    <citation type="submission" date="2016-10" db="EMBL/GenBank/DDBJ databases">
        <authorList>
            <person name="de Groot N.N."/>
        </authorList>
    </citation>
    <scope>NUCLEOTIDE SEQUENCE [LARGE SCALE GENOMIC DNA]</scope>
    <source>
        <strain evidence="12 13">DSM 10317</strain>
    </source>
</reference>
<keyword evidence="3 10" id="KW-0479">Metal-binding</keyword>
<dbReference type="GO" id="GO:0009146">
    <property type="term" value="P:purine nucleoside triphosphate catabolic process"/>
    <property type="evidence" value="ECO:0007669"/>
    <property type="project" value="UniProtKB-UniRule"/>
</dbReference>
<dbReference type="GO" id="GO:0005829">
    <property type="term" value="C:cytosol"/>
    <property type="evidence" value="ECO:0007669"/>
    <property type="project" value="TreeGrafter"/>
</dbReference>
<feature type="binding site" evidence="10">
    <location>
        <position position="73"/>
    </location>
    <ligand>
        <name>substrate</name>
    </ligand>
</feature>
<comment type="function">
    <text evidence="10">Pyrophosphatase that catalyzes the hydrolysis of nucleoside triphosphates to their monophosphate derivatives, with a high preference for the non-canonical purine nucleotides XTP (xanthosine triphosphate), dITP (deoxyinosine triphosphate) and ITP. Seems to function as a house-cleaning enzyme that removes non-canonical purine nucleotides from the nucleotide pool, thus preventing their incorporation into DNA/RNA and avoiding chromosomal lesions.</text>
</comment>
<feature type="active site" description="Proton acceptor" evidence="10">
    <location>
        <position position="72"/>
    </location>
</feature>
<evidence type="ECO:0000256" key="7">
    <source>
        <dbReference type="ARBA" id="ARBA00023080"/>
    </source>
</evidence>
<dbReference type="GO" id="GO:0036220">
    <property type="term" value="F:ITP diphosphatase activity"/>
    <property type="evidence" value="ECO:0007669"/>
    <property type="project" value="UniProtKB-UniRule"/>
</dbReference>
<evidence type="ECO:0000313" key="13">
    <source>
        <dbReference type="Proteomes" id="UP000199428"/>
    </source>
</evidence>
<dbReference type="InterPro" id="IPR029001">
    <property type="entry name" value="ITPase-like_fam"/>
</dbReference>
<proteinExistence type="inferred from homology"/>
<dbReference type="GO" id="GO:0035870">
    <property type="term" value="F:dITP diphosphatase activity"/>
    <property type="evidence" value="ECO:0007669"/>
    <property type="project" value="UniProtKB-UniRule"/>
</dbReference>
<comment type="subunit">
    <text evidence="2 10">Homodimer.</text>
</comment>
<evidence type="ECO:0000256" key="4">
    <source>
        <dbReference type="ARBA" id="ARBA00022741"/>
    </source>
</evidence>
<dbReference type="GO" id="GO:0046872">
    <property type="term" value="F:metal ion binding"/>
    <property type="evidence" value="ECO:0007669"/>
    <property type="project" value="UniProtKB-KW"/>
</dbReference>
<evidence type="ECO:0000256" key="1">
    <source>
        <dbReference type="ARBA" id="ARBA00008023"/>
    </source>
</evidence>
<evidence type="ECO:0000256" key="3">
    <source>
        <dbReference type="ARBA" id="ARBA00022723"/>
    </source>
</evidence>
<dbReference type="EC" id="3.6.1.66" evidence="10"/>
<dbReference type="Pfam" id="PF01725">
    <property type="entry name" value="Ham1p_like"/>
    <property type="match status" value="1"/>
</dbReference>
<dbReference type="PANTHER" id="PTHR11067:SF9">
    <property type="entry name" value="INOSINE TRIPHOSPHATE PYROPHOSPHATASE"/>
    <property type="match status" value="1"/>
</dbReference>
<name>A0A1G5S0Z9_PSEXY</name>
<keyword evidence="6 10" id="KW-0460">Magnesium</keyword>
<dbReference type="RefSeq" id="WP_090163303.1">
    <property type="nucleotide sequence ID" value="NZ_FMWK01000012.1"/>
</dbReference>
<sequence>MKTRIIFATGNKNKLREIKEILGEEKYEILTMKEAGIDIDIVEDGKTFEENSLIKSRAIAEHAKDAIVLADDSGLEIDALNKEPGIYSARYMGEDTSYDIKNANLIERLEGVEKQDRSARFVCAVSAVFPDGKEAVVRGTIEGYIGWEPMGTNGFGYDPIFYLWDKDVSTASISPEEKNAISHRGQALRMIKEEIIKHENISC</sequence>
<evidence type="ECO:0000256" key="6">
    <source>
        <dbReference type="ARBA" id="ARBA00022842"/>
    </source>
</evidence>
<organism evidence="12 13">
    <name type="scientific">Pseudobutyrivibrio xylanivorans</name>
    <dbReference type="NCBI Taxonomy" id="185007"/>
    <lineage>
        <taxon>Bacteria</taxon>
        <taxon>Bacillati</taxon>
        <taxon>Bacillota</taxon>
        <taxon>Clostridia</taxon>
        <taxon>Lachnospirales</taxon>
        <taxon>Lachnospiraceae</taxon>
        <taxon>Pseudobutyrivibrio</taxon>
    </lineage>
</organism>
<dbReference type="GO" id="GO:0017111">
    <property type="term" value="F:ribonucleoside triphosphate phosphatase activity"/>
    <property type="evidence" value="ECO:0007669"/>
    <property type="project" value="InterPro"/>
</dbReference>
<dbReference type="Proteomes" id="UP000199428">
    <property type="component" value="Unassembled WGS sequence"/>
</dbReference>
<evidence type="ECO:0000256" key="10">
    <source>
        <dbReference type="HAMAP-Rule" id="MF_01405"/>
    </source>
</evidence>
<dbReference type="AlphaFoldDB" id="A0A1G5S0Z9"/>
<dbReference type="InterPro" id="IPR020922">
    <property type="entry name" value="dITP/XTP_pyrophosphatase"/>
</dbReference>
<dbReference type="PANTHER" id="PTHR11067">
    <property type="entry name" value="INOSINE TRIPHOSPHATE PYROPHOSPHATASE/HAM1 PROTEIN"/>
    <property type="match status" value="1"/>
</dbReference>
<comment type="catalytic activity">
    <reaction evidence="8 10">
        <text>dITP + H2O = dIMP + diphosphate + H(+)</text>
        <dbReference type="Rhea" id="RHEA:28342"/>
        <dbReference type="ChEBI" id="CHEBI:15377"/>
        <dbReference type="ChEBI" id="CHEBI:15378"/>
        <dbReference type="ChEBI" id="CHEBI:33019"/>
        <dbReference type="ChEBI" id="CHEBI:61194"/>
        <dbReference type="ChEBI" id="CHEBI:61382"/>
        <dbReference type="EC" id="3.6.1.66"/>
    </reaction>
</comment>
<feature type="binding site" evidence="10">
    <location>
        <position position="178"/>
    </location>
    <ligand>
        <name>substrate</name>
    </ligand>
</feature>
<feature type="binding site" evidence="10">
    <location>
        <begin position="183"/>
        <end position="184"/>
    </location>
    <ligand>
        <name>substrate</name>
    </ligand>
</feature>
<dbReference type="GO" id="GO:0036222">
    <property type="term" value="F:XTP diphosphatase activity"/>
    <property type="evidence" value="ECO:0007669"/>
    <property type="project" value="UniProtKB-UniRule"/>
</dbReference>
<feature type="binding site" evidence="10">
    <location>
        <position position="72"/>
    </location>
    <ligand>
        <name>Mg(2+)</name>
        <dbReference type="ChEBI" id="CHEBI:18420"/>
    </ligand>
</feature>